<name>A0A8J3HYG0_9CHLR</name>
<comment type="caution">
    <text evidence="7">The sequence shown here is derived from an EMBL/GenBank/DDBJ whole genome shotgun (WGS) entry which is preliminary data.</text>
</comment>
<dbReference type="PROSITE" id="PS00775">
    <property type="entry name" value="GLYCOSYL_HYDROL_F3"/>
    <property type="match status" value="1"/>
</dbReference>
<proteinExistence type="inferred from homology"/>
<dbReference type="InterPro" id="IPR050226">
    <property type="entry name" value="NagZ_Beta-hexosaminidase"/>
</dbReference>
<dbReference type="InterPro" id="IPR001764">
    <property type="entry name" value="Glyco_hydro_3_N"/>
</dbReference>
<evidence type="ECO:0000313" key="8">
    <source>
        <dbReference type="Proteomes" id="UP000612362"/>
    </source>
</evidence>
<protein>
    <recommendedName>
        <fullName evidence="6">Glycoside hydrolase family 3 N-terminal domain-containing protein</fullName>
    </recommendedName>
</protein>
<evidence type="ECO:0000256" key="2">
    <source>
        <dbReference type="ARBA" id="ARBA00022801"/>
    </source>
</evidence>
<dbReference type="InterPro" id="IPR036962">
    <property type="entry name" value="Glyco_hydro_3_N_sf"/>
</dbReference>
<sequence length="469" mass="50515">MPHSHTQPPEGENAANEQLISKPETSTPLSSSPQTPVPPVEPVRPSTLPWHKAALLLPLLLIVLFHALSLGATQFAGPQGWSSLFGGSGNINNADLLKQIDRQLRATPSNQTTGTQTAITPEQYIDTILRNMPLDAKIGQMMLVQFTGPTYSEDINTMINQYGVGAVLIFSANGNIIDKAQLKSLIKQMQKDSAIPLSIAIDQEGGYVDRLLELDGARPSAATIGATNNTEEARIAGQQDAKDLSAYGINTNLAPVVDVDTLPISEMHSDERTFGTTPEQVTRMAGSYLTGLQASHTVIGTLKHFPGLGRSAIDPHEAIPEITTSREELESIDWAPYRDLIKHNNVQSIMVTHEILTAIDASRPSTLSPKVIKGILRDEFGFQGVIMTDSLTMKAITSYVPQSQAAALAIAAGCDLLMGAASVSQVASMIQGIKQAIQDGTLTEQRINESVRRILLMKYRMGLLSLPKG</sequence>
<dbReference type="InterPro" id="IPR017853">
    <property type="entry name" value="GH"/>
</dbReference>
<feature type="compositionally biased region" description="Low complexity" evidence="4">
    <location>
        <begin position="21"/>
        <end position="34"/>
    </location>
</feature>
<keyword evidence="3" id="KW-0326">Glycosidase</keyword>
<accession>A0A8J3HYG0</accession>
<dbReference type="PANTHER" id="PTHR30480">
    <property type="entry name" value="BETA-HEXOSAMINIDASE-RELATED"/>
    <property type="match status" value="1"/>
</dbReference>
<keyword evidence="5" id="KW-1133">Transmembrane helix</keyword>
<keyword evidence="2" id="KW-0378">Hydrolase</keyword>
<evidence type="ECO:0000256" key="1">
    <source>
        <dbReference type="ARBA" id="ARBA00005336"/>
    </source>
</evidence>
<dbReference type="RefSeq" id="WP_220194816.1">
    <property type="nucleotide sequence ID" value="NZ_BNJF01000001.1"/>
</dbReference>
<dbReference type="Proteomes" id="UP000612362">
    <property type="component" value="Unassembled WGS sequence"/>
</dbReference>
<comment type="similarity">
    <text evidence="1">Belongs to the glycosyl hydrolase 3 family.</text>
</comment>
<keyword evidence="8" id="KW-1185">Reference proteome</keyword>
<dbReference type="GO" id="GO:0005975">
    <property type="term" value="P:carbohydrate metabolic process"/>
    <property type="evidence" value="ECO:0007669"/>
    <property type="project" value="InterPro"/>
</dbReference>
<dbReference type="EMBL" id="BNJF01000001">
    <property type="protein sequence ID" value="GHO45486.1"/>
    <property type="molecule type" value="Genomic_DNA"/>
</dbReference>
<evidence type="ECO:0000256" key="4">
    <source>
        <dbReference type="SAM" id="MobiDB-lite"/>
    </source>
</evidence>
<dbReference type="Gene3D" id="3.20.20.300">
    <property type="entry name" value="Glycoside hydrolase, family 3, N-terminal domain"/>
    <property type="match status" value="1"/>
</dbReference>
<reference evidence="7" key="1">
    <citation type="submission" date="2020-10" db="EMBL/GenBank/DDBJ databases">
        <title>Taxonomic study of unclassified bacteria belonging to the class Ktedonobacteria.</title>
        <authorList>
            <person name="Yabe S."/>
            <person name="Wang C.M."/>
            <person name="Zheng Y."/>
            <person name="Sakai Y."/>
            <person name="Cavaletti L."/>
            <person name="Monciardini P."/>
            <person name="Donadio S."/>
        </authorList>
    </citation>
    <scope>NUCLEOTIDE SEQUENCE</scope>
    <source>
        <strain evidence="7">SOSP1-1</strain>
    </source>
</reference>
<gene>
    <name evidence="7" type="ORF">KSX_36490</name>
</gene>
<dbReference type="PANTHER" id="PTHR30480:SF16">
    <property type="entry name" value="GLYCOSIDE HYDROLASE FAMILY 3 DOMAIN PROTEIN"/>
    <property type="match status" value="1"/>
</dbReference>
<organism evidence="7 8">
    <name type="scientific">Ktedonospora formicarum</name>
    <dbReference type="NCBI Taxonomy" id="2778364"/>
    <lineage>
        <taxon>Bacteria</taxon>
        <taxon>Bacillati</taxon>
        <taxon>Chloroflexota</taxon>
        <taxon>Ktedonobacteria</taxon>
        <taxon>Ktedonobacterales</taxon>
        <taxon>Ktedonobacteraceae</taxon>
        <taxon>Ktedonospora</taxon>
    </lineage>
</organism>
<dbReference type="GO" id="GO:0009254">
    <property type="term" value="P:peptidoglycan turnover"/>
    <property type="evidence" value="ECO:0007669"/>
    <property type="project" value="TreeGrafter"/>
</dbReference>
<feature type="region of interest" description="Disordered" evidence="4">
    <location>
        <begin position="1"/>
        <end position="43"/>
    </location>
</feature>
<dbReference type="Pfam" id="PF00933">
    <property type="entry name" value="Glyco_hydro_3"/>
    <property type="match status" value="1"/>
</dbReference>
<evidence type="ECO:0000259" key="6">
    <source>
        <dbReference type="Pfam" id="PF00933"/>
    </source>
</evidence>
<keyword evidence="5" id="KW-0472">Membrane</keyword>
<dbReference type="InterPro" id="IPR019800">
    <property type="entry name" value="Glyco_hydro_3_AS"/>
</dbReference>
<evidence type="ECO:0000256" key="5">
    <source>
        <dbReference type="SAM" id="Phobius"/>
    </source>
</evidence>
<evidence type="ECO:0000313" key="7">
    <source>
        <dbReference type="EMBL" id="GHO45486.1"/>
    </source>
</evidence>
<feature type="transmembrane region" description="Helical" evidence="5">
    <location>
        <begin position="53"/>
        <end position="72"/>
    </location>
</feature>
<dbReference type="AlphaFoldDB" id="A0A8J3HYG0"/>
<feature type="domain" description="Glycoside hydrolase family 3 N-terminal" evidence="6">
    <location>
        <begin position="134"/>
        <end position="455"/>
    </location>
</feature>
<dbReference type="SUPFAM" id="SSF51445">
    <property type="entry name" value="(Trans)glycosidases"/>
    <property type="match status" value="1"/>
</dbReference>
<dbReference type="GO" id="GO:0004553">
    <property type="term" value="F:hydrolase activity, hydrolyzing O-glycosyl compounds"/>
    <property type="evidence" value="ECO:0007669"/>
    <property type="project" value="InterPro"/>
</dbReference>
<evidence type="ECO:0000256" key="3">
    <source>
        <dbReference type="ARBA" id="ARBA00023295"/>
    </source>
</evidence>
<keyword evidence="5" id="KW-0812">Transmembrane</keyword>